<feature type="compositionally biased region" description="Basic and acidic residues" evidence="1">
    <location>
        <begin position="406"/>
        <end position="426"/>
    </location>
</feature>
<dbReference type="OrthoDB" id="1162399at2759"/>
<name>A0A4V3SIH3_9PEZI</name>
<dbReference type="AlphaFoldDB" id="A0A4V3SIH3"/>
<feature type="compositionally biased region" description="Gly residues" evidence="1">
    <location>
        <begin position="514"/>
        <end position="528"/>
    </location>
</feature>
<dbReference type="STRING" id="341454.A0A4V3SIH3"/>
<accession>A0A4V3SIH3</accession>
<feature type="region of interest" description="Disordered" evidence="1">
    <location>
        <begin position="509"/>
        <end position="554"/>
    </location>
</feature>
<reference evidence="2 3" key="1">
    <citation type="submission" date="2019-04" db="EMBL/GenBank/DDBJ databases">
        <title>Comparative genomics and transcriptomics to analyze fruiting body development in filamentous ascomycetes.</title>
        <authorList>
            <consortium name="DOE Joint Genome Institute"/>
            <person name="Lutkenhaus R."/>
            <person name="Traeger S."/>
            <person name="Breuer J."/>
            <person name="Kuo A."/>
            <person name="Lipzen A."/>
            <person name="Pangilinan J."/>
            <person name="Dilworth D."/>
            <person name="Sandor L."/>
            <person name="Poggeler S."/>
            <person name="Barry K."/>
            <person name="Grigoriev I.V."/>
            <person name="Nowrousian M."/>
        </authorList>
    </citation>
    <scope>NUCLEOTIDE SEQUENCE [LARGE SCALE GENOMIC DNA]</scope>
    <source>
        <strain evidence="2 3">CBS 389.68</strain>
    </source>
</reference>
<feature type="compositionally biased region" description="Low complexity" evidence="1">
    <location>
        <begin position="342"/>
        <end position="357"/>
    </location>
</feature>
<evidence type="ECO:0008006" key="4">
    <source>
        <dbReference type="Google" id="ProtNLM"/>
    </source>
</evidence>
<evidence type="ECO:0000256" key="1">
    <source>
        <dbReference type="SAM" id="MobiDB-lite"/>
    </source>
</evidence>
<feature type="compositionally biased region" description="Acidic residues" evidence="1">
    <location>
        <begin position="305"/>
        <end position="314"/>
    </location>
</feature>
<feature type="compositionally biased region" description="Polar residues" evidence="1">
    <location>
        <begin position="265"/>
        <end position="274"/>
    </location>
</feature>
<evidence type="ECO:0000313" key="2">
    <source>
        <dbReference type="EMBL" id="TGZ80075.1"/>
    </source>
</evidence>
<organism evidence="2 3">
    <name type="scientific">Ascodesmis nigricans</name>
    <dbReference type="NCBI Taxonomy" id="341454"/>
    <lineage>
        <taxon>Eukaryota</taxon>
        <taxon>Fungi</taxon>
        <taxon>Dikarya</taxon>
        <taxon>Ascomycota</taxon>
        <taxon>Pezizomycotina</taxon>
        <taxon>Pezizomycetes</taxon>
        <taxon>Pezizales</taxon>
        <taxon>Ascodesmidaceae</taxon>
        <taxon>Ascodesmis</taxon>
    </lineage>
</organism>
<feature type="compositionally biased region" description="Polar residues" evidence="1">
    <location>
        <begin position="294"/>
        <end position="303"/>
    </location>
</feature>
<gene>
    <name evidence="2" type="ORF">EX30DRAFT_364854</name>
</gene>
<protein>
    <recommendedName>
        <fullName evidence="4">NTF2-like protein</fullName>
    </recommendedName>
</protein>
<feature type="region of interest" description="Disordered" evidence="1">
    <location>
        <begin position="166"/>
        <end position="426"/>
    </location>
</feature>
<proteinExistence type="predicted"/>
<dbReference type="Gene3D" id="3.10.450.50">
    <property type="match status" value="1"/>
</dbReference>
<evidence type="ECO:0000313" key="3">
    <source>
        <dbReference type="Proteomes" id="UP000298138"/>
    </source>
</evidence>
<sequence length="554" mass="60070">MSTFQNSYLRFLSSPSESAISSSAELHYISSGTSLSTPDEIVKYLSRESRLLKKKSEKVLSSVQVQDTLVLEVETELEFVTSGGNYLPGLDDNFLADHVVVFPIIHFVTFENGKVKQARLFWDQATLLKQVGVIGRSGRNWPIRDGREQAQRIAKSVAAAGSATSFANADPFAPSNGSHRDVSAASSSTGESPRRGRAGRTSSNAMRDPHASLSLFDRNNNDEELPRPIAPRSNSDFRPPSRDLHAIIGPDEGEVPRPLPPKARSSYSRGQSFSLDEDPEKTPSKPVLPPKARSSFSKRQTFTLGEEEEAEDENATPKSAQKTVNVNPKKYHHFEFGNGEDAAPQPKSAAKASTSKKNGPSWGFEDFMTPEKVVQRNRPDNVRNFTWSDDEEPEQDSPVKPKKLASRKDADTHFSLKDEDTPEAKKPLVSVGNTMHNRSSGNKTVVANGALPAAAPKKKIDDDNFYGDDNVDFFANFGEEVKHGGIAISGNGQGCRVGTEQTIGGTHARAGAQKNGGGIKIAGNGQGNRTGTEQTVGGTHAKNANGASEGFWDY</sequence>
<dbReference type="SUPFAM" id="SSF54427">
    <property type="entry name" value="NTF2-like"/>
    <property type="match status" value="1"/>
</dbReference>
<dbReference type="EMBL" id="ML220127">
    <property type="protein sequence ID" value="TGZ80075.1"/>
    <property type="molecule type" value="Genomic_DNA"/>
</dbReference>
<feature type="compositionally biased region" description="Polar residues" evidence="1">
    <location>
        <begin position="316"/>
        <end position="326"/>
    </location>
</feature>
<dbReference type="InParanoid" id="A0A4V3SIH3"/>
<dbReference type="Proteomes" id="UP000298138">
    <property type="component" value="Unassembled WGS sequence"/>
</dbReference>
<dbReference type="InterPro" id="IPR032710">
    <property type="entry name" value="NTF2-like_dom_sf"/>
</dbReference>
<keyword evidence="3" id="KW-1185">Reference proteome</keyword>